<dbReference type="CDD" id="cd10810">
    <property type="entry name" value="GH38N_AMII_LAM_like"/>
    <property type="match status" value="1"/>
</dbReference>
<dbReference type="InterPro" id="IPR027291">
    <property type="entry name" value="Glyco_hydro_38_N_sf"/>
</dbReference>
<dbReference type="EC" id="3.2.1.-" evidence="7"/>
<feature type="domain" description="Glycoside hydrolase family 38 central" evidence="8">
    <location>
        <begin position="328"/>
        <end position="407"/>
    </location>
</feature>
<protein>
    <recommendedName>
        <fullName evidence="7">Alpha-mannosidase</fullName>
        <ecNumber evidence="7">3.2.1.-</ecNumber>
    </recommendedName>
</protein>
<dbReference type="Gene3D" id="1.20.1270.50">
    <property type="entry name" value="Glycoside hydrolase family 38, central domain"/>
    <property type="match status" value="2"/>
</dbReference>
<evidence type="ECO:0000256" key="7">
    <source>
        <dbReference type="RuleBase" id="RU361199"/>
    </source>
</evidence>
<keyword evidence="6 7" id="KW-0326">Glycosidase</keyword>
<evidence type="ECO:0000313" key="10">
    <source>
        <dbReference type="Proteomes" id="UP001165060"/>
    </source>
</evidence>
<reference evidence="9 10" key="1">
    <citation type="journal article" date="2023" name="Commun. Biol.">
        <title>Genome analysis of Parmales, the sister group of diatoms, reveals the evolutionary specialization of diatoms from phago-mixotrophs to photoautotrophs.</title>
        <authorList>
            <person name="Ban H."/>
            <person name="Sato S."/>
            <person name="Yoshikawa S."/>
            <person name="Yamada K."/>
            <person name="Nakamura Y."/>
            <person name="Ichinomiya M."/>
            <person name="Sato N."/>
            <person name="Blanc-Mathieu R."/>
            <person name="Endo H."/>
            <person name="Kuwata A."/>
            <person name="Ogata H."/>
        </authorList>
    </citation>
    <scope>NUCLEOTIDE SEQUENCE [LARGE SCALE GENOMIC DNA]</scope>
</reference>
<gene>
    <name evidence="9" type="ORF">TeGR_g5964</name>
</gene>
<keyword evidence="10" id="KW-1185">Reference proteome</keyword>
<keyword evidence="3 7" id="KW-0378">Hydrolase</keyword>
<sequence>MGGKDVGWLKTVDQYFYGANNTIQHANVQMILSTLIPALEYDEARKFTYVEQAFFTRWYNEQNAKMKGRVAALVDNGQLAFVNGGWCMHDEAATHFMGMIDQTTLGHNFLKETFDYKPTVGWQIDPFGHSSTQASLLSAEAGFDALYFGRIDYQDLNLRRDERRVEGIWRASANQQEDAEVFWGLTGSYGGNYGPPSGFCYDNFCDDEPMMDDPALTQYNVGERVASFVAAAYDQANQARGSHIMMTMGSDFQYENSEVWFRNLDSLIKNVNEYAAKGDIEEDPNANFGSLKLVYSNPEIYTKAKHEDDLKWEVKTDDFFPYSDCEQCFWTGYFTSRAELKKWERTGSAFLQAARQIEAFDTSAAPPQSTFDSPTHDLDAAVGVVQHHDGVSGTAKQHVADDYAWRIDRGFKEAASYMAGVLKRAMLKPDSPLEFTVCQGLNVSVCDASHEATAAGDDLVVVAYNALSHERTEVVAVPVASDDVDYTVTMYPENVIVASSVSATVDTLDDSASPFKLNIEAQQIPPMGAKTFVVSQGAKKTPEPVASATATSRRNLRSPITIANEHTTVSFDSNGNMQAIGDQKVTQDWGYYTSFDSDRASRTDAELGLVKPHVTPEFLQYTPGVSGTCLPGYLDQEGAEDRWLRESDGQNSGAYIFRPSTKDEPLNLLPSSSASSVSVVEGELVTEVHATFGDWVKQTTRLVKNQPFVEIEWTVGPVPIDDAVGKEVVTRFNTPIDSGDTFFTDSNGREFLERKIDYRPTWDLEVFQPIAGNYYPVGAAIFIEDDESSFAVMNDRTQGGASLSSGSVEIMVQRRIVADDSRGVGEPLDETTGGVTPYPPYGEAERVGDGVIIKGVHRIAVGAGKSGASTARGIMDETFSPLNLFFTSVPKGTDFQADHVLQAHFRNVAAVLPKQISMITLSKVNGEPGSFFVRLAHQYGEGEDAELSKPAKVDMNEVLPKGMKMKAWKEMTLSGNQGRKEMEENRLKWKPEDELEGARAEGREMDNGDVVTIKPMEIRSFKIVTENKNLGWAQQ</sequence>
<dbReference type="InterPro" id="IPR011330">
    <property type="entry name" value="Glyco_hydro/deAcase_b/a-brl"/>
</dbReference>
<dbReference type="EMBL" id="BRYB01002756">
    <property type="protein sequence ID" value="GMI24973.1"/>
    <property type="molecule type" value="Genomic_DNA"/>
</dbReference>
<evidence type="ECO:0000256" key="4">
    <source>
        <dbReference type="ARBA" id="ARBA00022833"/>
    </source>
</evidence>
<dbReference type="InterPro" id="IPR028995">
    <property type="entry name" value="Glyco_hydro_57/38_cen_sf"/>
</dbReference>
<evidence type="ECO:0000256" key="5">
    <source>
        <dbReference type="ARBA" id="ARBA00023157"/>
    </source>
</evidence>
<comment type="caution">
    <text evidence="9">The sequence shown here is derived from an EMBL/GenBank/DDBJ whole genome shotgun (WGS) entry which is preliminary data.</text>
</comment>
<keyword evidence="4 7" id="KW-0862">Zinc</keyword>
<dbReference type="Pfam" id="PF01074">
    <property type="entry name" value="Glyco_hydro_38N"/>
    <property type="match status" value="1"/>
</dbReference>
<dbReference type="PANTHER" id="PTHR11607:SF3">
    <property type="entry name" value="LYSOSOMAL ALPHA-MANNOSIDASE"/>
    <property type="match status" value="1"/>
</dbReference>
<dbReference type="SUPFAM" id="SSF88713">
    <property type="entry name" value="Glycoside hydrolase/deacetylase"/>
    <property type="match status" value="1"/>
</dbReference>
<keyword evidence="2 7" id="KW-0479">Metal-binding</keyword>
<comment type="similarity">
    <text evidence="1 7">Belongs to the glycosyl hydrolase 38 family.</text>
</comment>
<dbReference type="SUPFAM" id="SSF88688">
    <property type="entry name" value="Families 57/38 glycoside transferase middle domain"/>
    <property type="match status" value="1"/>
</dbReference>
<dbReference type="SMART" id="SM00872">
    <property type="entry name" value="Alpha-mann_mid"/>
    <property type="match status" value="1"/>
</dbReference>
<evidence type="ECO:0000256" key="2">
    <source>
        <dbReference type="ARBA" id="ARBA00022723"/>
    </source>
</evidence>
<dbReference type="InterPro" id="IPR000602">
    <property type="entry name" value="Glyco_hydro_38_N"/>
</dbReference>
<organism evidence="9 10">
    <name type="scientific">Tetraparma gracilis</name>
    <dbReference type="NCBI Taxonomy" id="2962635"/>
    <lineage>
        <taxon>Eukaryota</taxon>
        <taxon>Sar</taxon>
        <taxon>Stramenopiles</taxon>
        <taxon>Ochrophyta</taxon>
        <taxon>Bolidophyceae</taxon>
        <taxon>Parmales</taxon>
        <taxon>Triparmaceae</taxon>
        <taxon>Tetraparma</taxon>
    </lineage>
</organism>
<evidence type="ECO:0000256" key="6">
    <source>
        <dbReference type="ARBA" id="ARBA00023295"/>
    </source>
</evidence>
<proteinExistence type="inferred from homology"/>
<dbReference type="Pfam" id="PF07748">
    <property type="entry name" value="Glyco_hydro_38C"/>
    <property type="match status" value="1"/>
</dbReference>
<dbReference type="InterPro" id="IPR013780">
    <property type="entry name" value="Glyco_hydro_b"/>
</dbReference>
<dbReference type="Gene3D" id="2.60.40.1360">
    <property type="match status" value="1"/>
</dbReference>
<dbReference type="InterPro" id="IPR011682">
    <property type="entry name" value="Glyco_hydro_38_C"/>
</dbReference>
<evidence type="ECO:0000259" key="8">
    <source>
        <dbReference type="SMART" id="SM00872"/>
    </source>
</evidence>
<dbReference type="Proteomes" id="UP001165060">
    <property type="component" value="Unassembled WGS sequence"/>
</dbReference>
<accession>A0ABQ6MFH9</accession>
<evidence type="ECO:0000256" key="1">
    <source>
        <dbReference type="ARBA" id="ARBA00009792"/>
    </source>
</evidence>
<dbReference type="Gene3D" id="2.70.98.30">
    <property type="entry name" value="Golgi alpha-mannosidase II, domain 4"/>
    <property type="match status" value="1"/>
</dbReference>
<dbReference type="InterPro" id="IPR011013">
    <property type="entry name" value="Gal_mutarotase_sf_dom"/>
</dbReference>
<dbReference type="Gene3D" id="2.60.40.1180">
    <property type="entry name" value="Golgi alpha-mannosidase II"/>
    <property type="match status" value="1"/>
</dbReference>
<evidence type="ECO:0000256" key="3">
    <source>
        <dbReference type="ARBA" id="ARBA00022801"/>
    </source>
</evidence>
<dbReference type="Pfam" id="PF09261">
    <property type="entry name" value="Alpha-mann_mid"/>
    <property type="match status" value="1"/>
</dbReference>
<comment type="cofactor">
    <cofactor evidence="7">
        <name>Zn(2+)</name>
        <dbReference type="ChEBI" id="CHEBI:29105"/>
    </cofactor>
    <text evidence="7">Binds 1 zinc ion per subunit.</text>
</comment>
<dbReference type="SUPFAM" id="SSF74650">
    <property type="entry name" value="Galactose mutarotase-like"/>
    <property type="match status" value="1"/>
</dbReference>
<dbReference type="PANTHER" id="PTHR11607">
    <property type="entry name" value="ALPHA-MANNOSIDASE"/>
    <property type="match status" value="1"/>
</dbReference>
<keyword evidence="5" id="KW-1015">Disulfide bond</keyword>
<name>A0ABQ6MFH9_9STRA</name>
<dbReference type="Gene3D" id="3.20.110.10">
    <property type="entry name" value="Glycoside hydrolase 38, N terminal domain"/>
    <property type="match status" value="1"/>
</dbReference>
<dbReference type="InterPro" id="IPR050843">
    <property type="entry name" value="Glycosyl_Hydrlase_38"/>
</dbReference>
<dbReference type="InterPro" id="IPR037094">
    <property type="entry name" value="Glyco_hydro_38_cen_sf"/>
</dbReference>
<evidence type="ECO:0000313" key="9">
    <source>
        <dbReference type="EMBL" id="GMI24973.1"/>
    </source>
</evidence>
<dbReference type="InterPro" id="IPR015341">
    <property type="entry name" value="Glyco_hydro_38_cen"/>
</dbReference>